<dbReference type="PANTHER" id="PTHR30620:SF16">
    <property type="entry name" value="LYSOSOMAL BETA GLUCOSIDASE"/>
    <property type="match status" value="1"/>
</dbReference>
<evidence type="ECO:0000256" key="7">
    <source>
        <dbReference type="ARBA" id="ARBA00031448"/>
    </source>
</evidence>
<dbReference type="AlphaFoldDB" id="A0A4S1WKM9"/>
<evidence type="ECO:0000256" key="3">
    <source>
        <dbReference type="ARBA" id="ARBA00012744"/>
    </source>
</evidence>
<keyword evidence="4 11" id="KW-0732">Signal</keyword>
<dbReference type="SUPFAM" id="SSF52279">
    <property type="entry name" value="Beta-D-glucan exohydrolase, C-terminal domain"/>
    <property type="match status" value="1"/>
</dbReference>
<dbReference type="InterPro" id="IPR051915">
    <property type="entry name" value="Cellulose_Degrad_GH3"/>
</dbReference>
<dbReference type="InterPro" id="IPR019800">
    <property type="entry name" value="Glyco_hydro_3_AS"/>
</dbReference>
<dbReference type="InterPro" id="IPR036962">
    <property type="entry name" value="Glyco_hydro_3_N_sf"/>
</dbReference>
<dbReference type="InterPro" id="IPR026891">
    <property type="entry name" value="Fn3-like"/>
</dbReference>
<reference evidence="13 14" key="1">
    <citation type="submission" date="2019-04" db="EMBL/GenBank/DDBJ databases">
        <title>Sphingomonas psychrotolerans sp. nov., isolated from soil in the Tianshan Mountains, Xinjiang, China.</title>
        <authorList>
            <person name="Luo Y."/>
            <person name="Sheng H."/>
        </authorList>
    </citation>
    <scope>NUCLEOTIDE SEQUENCE [LARGE SCALE GENOMIC DNA]</scope>
    <source>
        <strain evidence="13 14">KIS18-15</strain>
    </source>
</reference>
<accession>A0A4S1WKM9</accession>
<dbReference type="FunFam" id="3.20.20.300:FF:000005">
    <property type="entry name" value="Periplasmic beta-glucosidase"/>
    <property type="match status" value="1"/>
</dbReference>
<dbReference type="GO" id="GO:0008422">
    <property type="term" value="F:beta-glucosidase activity"/>
    <property type="evidence" value="ECO:0007669"/>
    <property type="project" value="UniProtKB-EC"/>
</dbReference>
<evidence type="ECO:0000259" key="12">
    <source>
        <dbReference type="SMART" id="SM01217"/>
    </source>
</evidence>
<proteinExistence type="inferred from homology"/>
<dbReference type="RefSeq" id="WP_135983958.1">
    <property type="nucleotide sequence ID" value="NZ_JAASQM010000002.1"/>
</dbReference>
<dbReference type="InterPro" id="IPR013783">
    <property type="entry name" value="Ig-like_fold"/>
</dbReference>
<dbReference type="EC" id="3.2.1.21" evidence="3"/>
<dbReference type="PANTHER" id="PTHR30620">
    <property type="entry name" value="PERIPLASMIC BETA-GLUCOSIDASE-RELATED"/>
    <property type="match status" value="1"/>
</dbReference>
<keyword evidence="14" id="KW-1185">Reference proteome</keyword>
<evidence type="ECO:0000256" key="9">
    <source>
        <dbReference type="ARBA" id="ARBA00032594"/>
    </source>
</evidence>
<keyword evidence="6 10" id="KW-0326">Glycosidase</keyword>
<dbReference type="Pfam" id="PF00933">
    <property type="entry name" value="Glyco_hydro_3"/>
    <property type="match status" value="1"/>
</dbReference>
<dbReference type="FunFam" id="2.60.40.10:FF:000495">
    <property type="entry name" value="Periplasmic beta-glucosidase"/>
    <property type="match status" value="1"/>
</dbReference>
<dbReference type="Proteomes" id="UP000309848">
    <property type="component" value="Unassembled WGS sequence"/>
</dbReference>
<dbReference type="OrthoDB" id="9781691at2"/>
<evidence type="ECO:0000256" key="2">
    <source>
        <dbReference type="ARBA" id="ARBA00005336"/>
    </source>
</evidence>
<comment type="catalytic activity">
    <reaction evidence="1">
        <text>Hydrolysis of terminal, non-reducing beta-D-glucosyl residues with release of beta-D-glucose.</text>
        <dbReference type="EC" id="3.2.1.21"/>
    </reaction>
</comment>
<dbReference type="Pfam" id="PF14310">
    <property type="entry name" value="Fn3-like"/>
    <property type="match status" value="1"/>
</dbReference>
<evidence type="ECO:0000256" key="6">
    <source>
        <dbReference type="ARBA" id="ARBA00023295"/>
    </source>
</evidence>
<dbReference type="PROSITE" id="PS51318">
    <property type="entry name" value="TAT"/>
    <property type="match status" value="1"/>
</dbReference>
<dbReference type="InterPro" id="IPR006311">
    <property type="entry name" value="TAT_signal"/>
</dbReference>
<dbReference type="PRINTS" id="PR00133">
    <property type="entry name" value="GLHYDRLASE3"/>
</dbReference>
<dbReference type="Gene3D" id="3.20.20.300">
    <property type="entry name" value="Glycoside hydrolase, family 3, N-terminal domain"/>
    <property type="match status" value="1"/>
</dbReference>
<feature type="domain" description="Fibronectin type III-like" evidence="12">
    <location>
        <begin position="680"/>
        <end position="749"/>
    </location>
</feature>
<feature type="signal peptide" evidence="11">
    <location>
        <begin position="1"/>
        <end position="28"/>
    </location>
</feature>
<dbReference type="SMART" id="SM01217">
    <property type="entry name" value="Fn3_like"/>
    <property type="match status" value="1"/>
</dbReference>
<evidence type="ECO:0000256" key="11">
    <source>
        <dbReference type="SAM" id="SignalP"/>
    </source>
</evidence>
<evidence type="ECO:0000256" key="4">
    <source>
        <dbReference type="ARBA" id="ARBA00022729"/>
    </source>
</evidence>
<evidence type="ECO:0000256" key="10">
    <source>
        <dbReference type="RuleBase" id="RU361161"/>
    </source>
</evidence>
<evidence type="ECO:0000313" key="14">
    <source>
        <dbReference type="Proteomes" id="UP000309848"/>
    </source>
</evidence>
<gene>
    <name evidence="13" type="ORF">E5A74_08960</name>
</gene>
<dbReference type="InterPro" id="IPR001764">
    <property type="entry name" value="Glyco_hydro_3_N"/>
</dbReference>
<dbReference type="InterPro" id="IPR036881">
    <property type="entry name" value="Glyco_hydro_3_C_sf"/>
</dbReference>
<dbReference type="Gene3D" id="2.60.40.10">
    <property type="entry name" value="Immunoglobulins"/>
    <property type="match status" value="1"/>
</dbReference>
<dbReference type="GO" id="GO:0009251">
    <property type="term" value="P:glucan catabolic process"/>
    <property type="evidence" value="ECO:0007669"/>
    <property type="project" value="TreeGrafter"/>
</dbReference>
<comment type="caution">
    <text evidence="13">The sequence shown here is derived from an EMBL/GenBank/DDBJ whole genome shotgun (WGS) entry which is preliminary data.</text>
</comment>
<evidence type="ECO:0000256" key="1">
    <source>
        <dbReference type="ARBA" id="ARBA00000448"/>
    </source>
</evidence>
<dbReference type="InterPro" id="IPR017853">
    <property type="entry name" value="GH"/>
</dbReference>
<dbReference type="SUPFAM" id="SSF51445">
    <property type="entry name" value="(Trans)glycosidases"/>
    <property type="match status" value="1"/>
</dbReference>
<organism evidence="13 14">
    <name type="scientific">Sphingomonas naasensis</name>
    <dbReference type="NCBI Taxonomy" id="1344951"/>
    <lineage>
        <taxon>Bacteria</taxon>
        <taxon>Pseudomonadati</taxon>
        <taxon>Pseudomonadota</taxon>
        <taxon>Alphaproteobacteria</taxon>
        <taxon>Sphingomonadales</taxon>
        <taxon>Sphingomonadaceae</taxon>
        <taxon>Sphingomonas</taxon>
    </lineage>
</organism>
<feature type="chain" id="PRO_5020484505" description="beta-glucosidase" evidence="11">
    <location>
        <begin position="29"/>
        <end position="763"/>
    </location>
</feature>
<dbReference type="Gene3D" id="3.40.50.1700">
    <property type="entry name" value="Glycoside hydrolase family 3 C-terminal domain"/>
    <property type="match status" value="1"/>
</dbReference>
<sequence length="763" mass="81718">MFDTKISRRAALMGAGAVAAWVSSPARALFQAAARLPVPAFVDGLVAKMTLAEKAGQLTIMPAAWSGGVATALNPAGNAPGFEQQLDEVRQMQLTGVFNGNGAEMARQMQSVAIKETRLKIPLLFAADVIHGHRTIFPVPVGEAASFEPDLAERTARMASYEGAASGIDWTFAPMVDIARDQRWGRTMEGAGEDVHLGVLMADARVRGFQRPDLKAIDSMMACAKHFAAYGAAEAGLDYNTVDISERTLREIYLPPFRAAVNAGVLSFMASFNEISGVPSTANEWLMRDILRGEWGFEGFVVSDYTGDMEMIDHGFAKDSREAAKLAFLAGVDMSMTSGFYRKHLPELVEAGEVPQARLDDSVRKVLAIKAALGLFDDPFRRIDVKREKARSRTKPAIALSREAGRKSIVMLKNEGDLLPLPKSGKKIAIIGPFASGKHDLNGPWVVYGGQDYAVDLAEGVRAAVADRNSVTVTAGSGVEEAIAGGIDAAVAAAQAADIVLLAIGESENMSGEAQSRAEIVVPAPQQALAEAVAATGKPVVVVLKNGRALALQGAVANAPAILVTWFLGTESGNATADVLFGEYGPAGRLPCSFPRSPGQQPFYYAHKPTGRPNPSDDKLEPYKAHYRGIPNKALYPFGHGLTYGKIEYANLQAAPTLAWDGELTVSATIANRGTRAAEEVVQLYIHDRAASITRPVRELRAFRKIKLAAGASETVTFRIKRSLLLFYGRDNKPTVEPGMFDVWIAPSAEAQGVHAQFELVKG</sequence>
<dbReference type="PROSITE" id="PS00775">
    <property type="entry name" value="GLYCOSYL_HYDROL_F3"/>
    <property type="match status" value="1"/>
</dbReference>
<name>A0A4S1WKM9_9SPHN</name>
<comment type="similarity">
    <text evidence="2 10">Belongs to the glycosyl hydrolase 3 family.</text>
</comment>
<dbReference type="Pfam" id="PF01915">
    <property type="entry name" value="Glyco_hydro_3_C"/>
    <property type="match status" value="1"/>
</dbReference>
<protein>
    <recommendedName>
        <fullName evidence="3">beta-glucosidase</fullName>
        <ecNumber evidence="3">3.2.1.21</ecNumber>
    </recommendedName>
    <alternativeName>
        <fullName evidence="9">Beta-D-glucoside glucohydrolase</fullName>
    </alternativeName>
    <alternativeName>
        <fullName evidence="7">Cellobiase</fullName>
    </alternativeName>
    <alternativeName>
        <fullName evidence="8">Gentiobiase</fullName>
    </alternativeName>
</protein>
<evidence type="ECO:0000256" key="5">
    <source>
        <dbReference type="ARBA" id="ARBA00022801"/>
    </source>
</evidence>
<dbReference type="InterPro" id="IPR002772">
    <property type="entry name" value="Glyco_hydro_3_C"/>
</dbReference>
<keyword evidence="5 10" id="KW-0378">Hydrolase</keyword>
<evidence type="ECO:0000313" key="13">
    <source>
        <dbReference type="EMBL" id="TGX43283.1"/>
    </source>
</evidence>
<evidence type="ECO:0000256" key="8">
    <source>
        <dbReference type="ARBA" id="ARBA00032194"/>
    </source>
</evidence>
<dbReference type="EMBL" id="SRXU01000003">
    <property type="protein sequence ID" value="TGX43283.1"/>
    <property type="molecule type" value="Genomic_DNA"/>
</dbReference>